<evidence type="ECO:0000256" key="7">
    <source>
        <dbReference type="SAM" id="Phobius"/>
    </source>
</evidence>
<dbReference type="InterPro" id="IPR011701">
    <property type="entry name" value="MFS"/>
</dbReference>
<dbReference type="SUPFAM" id="SSF103473">
    <property type="entry name" value="MFS general substrate transporter"/>
    <property type="match status" value="1"/>
</dbReference>
<organism evidence="9 10">
    <name type="scientific">Exophiala spinifera</name>
    <dbReference type="NCBI Taxonomy" id="91928"/>
    <lineage>
        <taxon>Eukaryota</taxon>
        <taxon>Fungi</taxon>
        <taxon>Dikarya</taxon>
        <taxon>Ascomycota</taxon>
        <taxon>Pezizomycotina</taxon>
        <taxon>Eurotiomycetes</taxon>
        <taxon>Chaetothyriomycetidae</taxon>
        <taxon>Chaetothyriales</taxon>
        <taxon>Herpotrichiellaceae</taxon>
        <taxon>Exophiala</taxon>
    </lineage>
</organism>
<evidence type="ECO:0000256" key="1">
    <source>
        <dbReference type="ARBA" id="ARBA00004141"/>
    </source>
</evidence>
<feature type="transmembrane region" description="Helical" evidence="7">
    <location>
        <begin position="235"/>
        <end position="257"/>
    </location>
</feature>
<feature type="transmembrane region" description="Helical" evidence="7">
    <location>
        <begin position="338"/>
        <end position="359"/>
    </location>
</feature>
<feature type="transmembrane region" description="Helical" evidence="7">
    <location>
        <begin position="173"/>
        <end position="191"/>
    </location>
</feature>
<feature type="region of interest" description="Disordered" evidence="6">
    <location>
        <begin position="40"/>
        <end position="75"/>
    </location>
</feature>
<dbReference type="GeneID" id="27337023"/>
<dbReference type="OrthoDB" id="3936150at2759"/>
<evidence type="ECO:0000256" key="2">
    <source>
        <dbReference type="ARBA" id="ARBA00022448"/>
    </source>
</evidence>
<evidence type="ECO:0000313" key="10">
    <source>
        <dbReference type="Proteomes" id="UP000053328"/>
    </source>
</evidence>
<evidence type="ECO:0000256" key="4">
    <source>
        <dbReference type="ARBA" id="ARBA00022989"/>
    </source>
</evidence>
<keyword evidence="4 7" id="KW-1133">Transmembrane helix</keyword>
<feature type="transmembrane region" description="Helical" evidence="7">
    <location>
        <begin position="105"/>
        <end position="129"/>
    </location>
</feature>
<protein>
    <recommendedName>
        <fullName evidence="8">Major facilitator superfamily (MFS) profile domain-containing protein</fullName>
    </recommendedName>
</protein>
<dbReference type="HOGENOM" id="CLU_008455_8_5_1"/>
<gene>
    <name evidence="9" type="ORF">PV08_09940</name>
</gene>
<reference evidence="9 10" key="1">
    <citation type="submission" date="2015-01" db="EMBL/GenBank/DDBJ databases">
        <title>The Genome Sequence of Exophiala spinifera CBS89968.</title>
        <authorList>
            <consortium name="The Broad Institute Genomics Platform"/>
            <person name="Cuomo C."/>
            <person name="de Hoog S."/>
            <person name="Gorbushina A."/>
            <person name="Stielow B."/>
            <person name="Teixiera M."/>
            <person name="Abouelleil A."/>
            <person name="Chapman S.B."/>
            <person name="Priest M."/>
            <person name="Young S.K."/>
            <person name="Wortman J."/>
            <person name="Nusbaum C."/>
            <person name="Birren B."/>
        </authorList>
    </citation>
    <scope>NUCLEOTIDE SEQUENCE [LARGE SCALE GENOMIC DNA]</scope>
    <source>
        <strain evidence="9 10">CBS 89968</strain>
    </source>
</reference>
<dbReference type="RefSeq" id="XP_016232878.1">
    <property type="nucleotide sequence ID" value="XM_016384255.1"/>
</dbReference>
<feature type="transmembrane region" description="Helical" evidence="7">
    <location>
        <begin position="428"/>
        <end position="445"/>
    </location>
</feature>
<keyword evidence="10" id="KW-1185">Reference proteome</keyword>
<evidence type="ECO:0000256" key="5">
    <source>
        <dbReference type="ARBA" id="ARBA00023136"/>
    </source>
</evidence>
<dbReference type="InterPro" id="IPR020846">
    <property type="entry name" value="MFS_dom"/>
</dbReference>
<evidence type="ECO:0000259" key="8">
    <source>
        <dbReference type="PROSITE" id="PS50850"/>
    </source>
</evidence>
<dbReference type="InterPro" id="IPR036259">
    <property type="entry name" value="MFS_trans_sf"/>
</dbReference>
<evidence type="ECO:0000256" key="6">
    <source>
        <dbReference type="SAM" id="MobiDB-lite"/>
    </source>
</evidence>
<proteinExistence type="predicted"/>
<dbReference type="PANTHER" id="PTHR23502">
    <property type="entry name" value="MAJOR FACILITATOR SUPERFAMILY"/>
    <property type="match status" value="1"/>
</dbReference>
<feature type="transmembrane region" description="Helical" evidence="7">
    <location>
        <begin position="379"/>
        <end position="397"/>
    </location>
</feature>
<dbReference type="FunFam" id="1.20.1250.20:FF:000172">
    <property type="entry name" value="MFS multidrug resistance transporter"/>
    <property type="match status" value="1"/>
</dbReference>
<feature type="transmembrane region" description="Helical" evidence="7">
    <location>
        <begin position="263"/>
        <end position="281"/>
    </location>
</feature>
<feature type="transmembrane region" description="Helical" evidence="7">
    <location>
        <begin position="141"/>
        <end position="161"/>
    </location>
</feature>
<dbReference type="GO" id="GO:0010509">
    <property type="term" value="P:intracellular polyamine homeostasis"/>
    <property type="evidence" value="ECO:0007669"/>
    <property type="project" value="TreeGrafter"/>
</dbReference>
<dbReference type="EMBL" id="KN847498">
    <property type="protein sequence ID" value="KIW12662.1"/>
    <property type="molecule type" value="Genomic_DNA"/>
</dbReference>
<feature type="domain" description="Major facilitator superfamily (MFS) profile" evidence="8">
    <location>
        <begin position="107"/>
        <end position="543"/>
    </location>
</feature>
<dbReference type="Gene3D" id="1.20.1250.20">
    <property type="entry name" value="MFS general substrate transporter like domains"/>
    <property type="match status" value="1"/>
</dbReference>
<sequence length="554" mass="60772">MEEQEVSDGPPAQTTNHASPIDDERFKISSLPAVLETKTKSDLQKLPSTLPPKATENTRLDLEAGSQQDEQAMSVPRGSRRGLFASVTILAEIHNPYLYSRSRKWFITFVVAFAAAATSLGSAIIYPALADTARDLHASPTVTNLSVALYMLSISFCPLWWSTLSETAGRRTTYLVSLFFFVLFAILSATAKSIGVFVAMRMLSGGAGASVQAVGAGTLADIWEPFERGKAMGRFYLGPLCGPLLAPIIGGFLAARWGWRSTQWFLVIYGGISLVFLLFALPETVRVHEDPQAEGTSEGHMIPVASRARSRGQRLLGLSRQVLLDPLKMVMLLRHLPILLTAYWASLAFGTLYIVNISVQDAFAKPPYNFSVSKVGLTYIPAGVGFMVSALFAGRWADYVMARQAKRKNRYDERGKLLLRPEDRMMENAWLAAIAFPVALLWYGWSADQGVFWVVPLLATLIFGLSAMLIFGLAVTMLTEFVPRKPSNGVAVANFLRNIFSCIGTILGDPLIRAEGTGWMFTGLAILVSTGILVIWWMRAKGAKWRVENEGKVG</sequence>
<dbReference type="GO" id="GO:0005886">
    <property type="term" value="C:plasma membrane"/>
    <property type="evidence" value="ECO:0007669"/>
    <property type="project" value="TreeGrafter"/>
</dbReference>
<feature type="transmembrane region" description="Helical" evidence="7">
    <location>
        <begin position="451"/>
        <end position="478"/>
    </location>
</feature>
<dbReference type="VEuPathDB" id="FungiDB:PV08_09940"/>
<dbReference type="Proteomes" id="UP000053328">
    <property type="component" value="Unassembled WGS sequence"/>
</dbReference>
<feature type="region of interest" description="Disordered" evidence="6">
    <location>
        <begin position="1"/>
        <end position="24"/>
    </location>
</feature>
<name>A0A0D1ZIG9_9EURO</name>
<evidence type="ECO:0000313" key="9">
    <source>
        <dbReference type="EMBL" id="KIW12662.1"/>
    </source>
</evidence>
<dbReference type="CDD" id="cd17323">
    <property type="entry name" value="MFS_Tpo1_MDR_like"/>
    <property type="match status" value="1"/>
</dbReference>
<feature type="transmembrane region" description="Helical" evidence="7">
    <location>
        <begin position="519"/>
        <end position="538"/>
    </location>
</feature>
<accession>A0A0D1ZIG9</accession>
<dbReference type="AlphaFoldDB" id="A0A0D1ZIG9"/>
<dbReference type="GO" id="GO:0015203">
    <property type="term" value="F:polyamine transmembrane transporter activity"/>
    <property type="evidence" value="ECO:0007669"/>
    <property type="project" value="TreeGrafter"/>
</dbReference>
<evidence type="ECO:0000256" key="3">
    <source>
        <dbReference type="ARBA" id="ARBA00022692"/>
    </source>
</evidence>
<keyword evidence="2" id="KW-0813">Transport</keyword>
<dbReference type="PROSITE" id="PS50850">
    <property type="entry name" value="MFS"/>
    <property type="match status" value="1"/>
</dbReference>
<comment type="subcellular location">
    <subcellularLocation>
        <location evidence="1">Membrane</location>
        <topology evidence="1">Multi-pass membrane protein</topology>
    </subcellularLocation>
</comment>
<dbReference type="Pfam" id="PF07690">
    <property type="entry name" value="MFS_1"/>
    <property type="match status" value="1"/>
</dbReference>
<keyword evidence="3 7" id="KW-0812">Transmembrane</keyword>
<keyword evidence="5 7" id="KW-0472">Membrane</keyword>
<dbReference type="PANTHER" id="PTHR23502:SF5">
    <property type="entry name" value="QUINIDINE RESISTANCE PROTEIN 3"/>
    <property type="match status" value="1"/>
</dbReference>